<dbReference type="InterPro" id="IPR035966">
    <property type="entry name" value="PKF_sf"/>
</dbReference>
<evidence type="ECO:0000256" key="5">
    <source>
        <dbReference type="ARBA" id="ARBA00022741"/>
    </source>
</evidence>
<dbReference type="OrthoDB" id="537915at2759"/>
<dbReference type="GO" id="GO:0006002">
    <property type="term" value="P:fructose 6-phosphate metabolic process"/>
    <property type="evidence" value="ECO:0007669"/>
    <property type="project" value="InterPro"/>
</dbReference>
<protein>
    <submittedName>
        <fullName evidence="16">6-phospho-1-fructokinase, putative</fullName>
    </submittedName>
</protein>
<dbReference type="GO" id="GO:0020015">
    <property type="term" value="C:glycosome"/>
    <property type="evidence" value="ECO:0007669"/>
    <property type="project" value="UniProtKB-SubCell"/>
</dbReference>
<evidence type="ECO:0000256" key="12">
    <source>
        <dbReference type="ARBA" id="ARBA00060503"/>
    </source>
</evidence>
<dbReference type="FunFam" id="3.40.50.450:FF:000002">
    <property type="entry name" value="ATP-dependent 6-phosphofructokinase"/>
    <property type="match status" value="1"/>
</dbReference>
<evidence type="ECO:0000256" key="8">
    <source>
        <dbReference type="ARBA" id="ARBA00022842"/>
    </source>
</evidence>
<dbReference type="InterPro" id="IPR000023">
    <property type="entry name" value="Phosphofructokinase_dom"/>
</dbReference>
<keyword evidence="9" id="KW-0576">Peroxisome</keyword>
<comment type="function">
    <text evidence="2">Catalyzes the phosphorylation of D-fructose 6-phosphate to fructose 1,6-bisphosphate by ATP, the first committing step of glycolysis.</text>
</comment>
<gene>
    <name evidence="16" type="ORF">BSAL_59050</name>
</gene>
<dbReference type="InterPro" id="IPR022953">
    <property type="entry name" value="ATP_PFK"/>
</dbReference>
<dbReference type="GO" id="GO:0003872">
    <property type="term" value="F:6-phosphofructokinase activity"/>
    <property type="evidence" value="ECO:0007669"/>
    <property type="project" value="UniProtKB-EC"/>
</dbReference>
<dbReference type="PRINTS" id="PR00476">
    <property type="entry name" value="PHFRCTKINASE"/>
</dbReference>
<dbReference type="InterPro" id="IPR050929">
    <property type="entry name" value="PFKA"/>
</dbReference>
<keyword evidence="10" id="KW-0324">Glycolysis</keyword>
<evidence type="ECO:0000313" key="16">
    <source>
        <dbReference type="EMBL" id="CUF08244.1"/>
    </source>
</evidence>
<dbReference type="GO" id="GO:0046872">
    <property type="term" value="F:metal ion binding"/>
    <property type="evidence" value="ECO:0007669"/>
    <property type="project" value="UniProtKB-KW"/>
</dbReference>
<feature type="domain" description="Phosphofructokinase" evidence="15">
    <location>
        <begin position="106"/>
        <end position="411"/>
    </location>
</feature>
<evidence type="ECO:0000256" key="3">
    <source>
        <dbReference type="ARBA" id="ARBA00022679"/>
    </source>
</evidence>
<dbReference type="Gene3D" id="3.40.50.450">
    <property type="match status" value="1"/>
</dbReference>
<evidence type="ECO:0000256" key="13">
    <source>
        <dbReference type="ARBA" id="ARBA00084116"/>
    </source>
</evidence>
<keyword evidence="6 16" id="KW-0418">Kinase</keyword>
<keyword evidence="3" id="KW-0808">Transferase</keyword>
<keyword evidence="13" id="KW-0327">Glycosome</keyword>
<keyword evidence="17" id="KW-1185">Reference proteome</keyword>
<dbReference type="SUPFAM" id="SSF53784">
    <property type="entry name" value="Phosphofructokinase"/>
    <property type="match status" value="1"/>
</dbReference>
<comment type="catalytic activity">
    <reaction evidence="11">
        <text>beta-D-fructose 6-phosphate + ATP = beta-D-fructose 1,6-bisphosphate + ADP + H(+)</text>
        <dbReference type="Rhea" id="RHEA:16109"/>
        <dbReference type="ChEBI" id="CHEBI:15378"/>
        <dbReference type="ChEBI" id="CHEBI:30616"/>
        <dbReference type="ChEBI" id="CHEBI:32966"/>
        <dbReference type="ChEBI" id="CHEBI:57634"/>
        <dbReference type="ChEBI" id="CHEBI:456216"/>
        <dbReference type="EC" id="2.7.1.11"/>
    </reaction>
</comment>
<dbReference type="VEuPathDB" id="TriTrypDB:BSAL_59050"/>
<keyword evidence="7" id="KW-0067">ATP-binding</keyword>
<reference evidence="17" key="1">
    <citation type="submission" date="2015-09" db="EMBL/GenBank/DDBJ databases">
        <authorList>
            <consortium name="Pathogen Informatics"/>
        </authorList>
    </citation>
    <scope>NUCLEOTIDE SEQUENCE [LARGE SCALE GENOMIC DNA]</scope>
    <source>
        <strain evidence="17">Lake Konstanz</strain>
    </source>
</reference>
<comment type="subcellular location">
    <subcellularLocation>
        <location evidence="12">Glycosome</location>
    </subcellularLocation>
</comment>
<dbReference type="UniPathway" id="UPA00109">
    <property type="reaction ID" value="UER00182"/>
</dbReference>
<evidence type="ECO:0000256" key="14">
    <source>
        <dbReference type="SAM" id="MobiDB-lite"/>
    </source>
</evidence>
<keyword evidence="8" id="KW-0460">Magnesium</keyword>
<dbReference type="Proteomes" id="UP000051952">
    <property type="component" value="Unassembled WGS sequence"/>
</dbReference>
<keyword evidence="4" id="KW-0479">Metal-binding</keyword>
<evidence type="ECO:0000313" key="17">
    <source>
        <dbReference type="Proteomes" id="UP000051952"/>
    </source>
</evidence>
<dbReference type="AlphaFoldDB" id="A0A0S4IQ47"/>
<evidence type="ECO:0000256" key="6">
    <source>
        <dbReference type="ARBA" id="ARBA00022777"/>
    </source>
</evidence>
<evidence type="ECO:0000256" key="2">
    <source>
        <dbReference type="ARBA" id="ARBA00002659"/>
    </source>
</evidence>
<dbReference type="PANTHER" id="PTHR45770">
    <property type="entry name" value="ATP-DEPENDENT 6-PHOSPHOFRUCTOKINASE 1"/>
    <property type="match status" value="1"/>
</dbReference>
<evidence type="ECO:0000256" key="7">
    <source>
        <dbReference type="ARBA" id="ARBA00022840"/>
    </source>
</evidence>
<comment type="cofactor">
    <cofactor evidence="1">
        <name>Mg(2+)</name>
        <dbReference type="ChEBI" id="CHEBI:18420"/>
    </cofactor>
</comment>
<dbReference type="GO" id="GO:0005524">
    <property type="term" value="F:ATP binding"/>
    <property type="evidence" value="ECO:0007669"/>
    <property type="project" value="UniProtKB-KW"/>
</dbReference>
<evidence type="ECO:0000256" key="4">
    <source>
        <dbReference type="ARBA" id="ARBA00022723"/>
    </source>
</evidence>
<name>A0A0S4IQ47_BODSA</name>
<feature type="region of interest" description="Disordered" evidence="14">
    <location>
        <begin position="1"/>
        <end position="20"/>
    </location>
</feature>
<dbReference type="OMA" id="ERMGINM"/>
<dbReference type="EMBL" id="CYKH01000238">
    <property type="protein sequence ID" value="CUF08244.1"/>
    <property type="molecule type" value="Genomic_DNA"/>
</dbReference>
<dbReference type="Pfam" id="PF00365">
    <property type="entry name" value="PFK"/>
    <property type="match status" value="1"/>
</dbReference>
<proteinExistence type="predicted"/>
<evidence type="ECO:0000256" key="9">
    <source>
        <dbReference type="ARBA" id="ARBA00023140"/>
    </source>
</evidence>
<dbReference type="NCBIfam" id="NF005301">
    <property type="entry name" value="PRK06830.1"/>
    <property type="match status" value="1"/>
</dbReference>
<keyword evidence="5" id="KW-0547">Nucleotide-binding</keyword>
<evidence type="ECO:0000259" key="15">
    <source>
        <dbReference type="Pfam" id="PF00365"/>
    </source>
</evidence>
<accession>A0A0S4IQ47</accession>
<organism evidence="16 17">
    <name type="scientific">Bodo saltans</name>
    <name type="common">Flagellated protozoan</name>
    <dbReference type="NCBI Taxonomy" id="75058"/>
    <lineage>
        <taxon>Eukaryota</taxon>
        <taxon>Discoba</taxon>
        <taxon>Euglenozoa</taxon>
        <taxon>Kinetoplastea</taxon>
        <taxon>Metakinetoplastina</taxon>
        <taxon>Eubodonida</taxon>
        <taxon>Bodonidae</taxon>
        <taxon>Bodo</taxon>
    </lineage>
</organism>
<evidence type="ECO:0000256" key="11">
    <source>
        <dbReference type="ARBA" id="ARBA00048070"/>
    </source>
</evidence>
<sequence>MPIDVRPRVSSKHVPVKDSTLDPSRITQEDLTVRRLAGRRYLNPELAQKDDVATLGCFKNEVEYVMYDPRPQKNITSTFPMSMNRFVMELASARANVHFNPANTTIGIVTCGGLCPGLNDVIRSITLTAIRTYGVKRVIGFRYGYWGLSAAGRDTAQELTTETVRYIHRYGGTMLGSSRGPQPASEIVDTLEKLGVNILFTVGGDGTQKGSIRIAEEARRRNLDVAVLGIPKTIDNDLSFSHRTFGFETAVEQACVAIRAAHSEASSHMFGIGIVKVMGRESGFIAAQSTISSSQASLCFIPENPVSREVVLNLIKRRFELSTYCVIVVAEGFGQDWADCSGAPTDASGNKKLMDIGVEMKHLVEGFLKKNKALYPQSTVKYIDPSYTIRACAPNASDAAFCTNLSTLAVHEAMSGATDCIISMRYNQFILVPIKAAVSIRKMVDTRGMLWRMVREVTIDLSNDAASAQKRELQRELQTVSVKRESIINALSKL</sequence>
<evidence type="ECO:0000256" key="1">
    <source>
        <dbReference type="ARBA" id="ARBA00001946"/>
    </source>
</evidence>
<evidence type="ECO:0000256" key="10">
    <source>
        <dbReference type="ARBA" id="ARBA00023152"/>
    </source>
</evidence>